<feature type="signal peptide" evidence="1">
    <location>
        <begin position="1"/>
        <end position="31"/>
    </location>
</feature>
<evidence type="ECO:0000313" key="3">
    <source>
        <dbReference type="EMBL" id="OQR85729.1"/>
    </source>
</evidence>
<keyword evidence="1" id="KW-0732">Signal</keyword>
<keyword evidence="4" id="KW-1185">Reference proteome</keyword>
<evidence type="ECO:0000256" key="1">
    <source>
        <dbReference type="SAM" id="SignalP"/>
    </source>
</evidence>
<dbReference type="EMBL" id="KM038833">
    <property type="protein sequence ID" value="AIG56294.1"/>
    <property type="molecule type" value="Genomic_DNA"/>
</dbReference>
<name>A0A0A7CPC6_ACHHY</name>
<sequence>MDVATRMFSFRFDKSGALLLASLLGLPHVIATSARDHVLGVEALYIDFTIMATFGHSCKQLCRVFNLAITALYDRWKDIIDFHRPSSATTSTTMRPPSTSVVR</sequence>
<dbReference type="Proteomes" id="UP000243579">
    <property type="component" value="Unassembled WGS sequence"/>
</dbReference>
<evidence type="ECO:0000313" key="4">
    <source>
        <dbReference type="Proteomes" id="UP000243579"/>
    </source>
</evidence>
<feature type="chain" id="PRO_5002026015" evidence="1">
    <location>
        <begin position="32"/>
        <end position="103"/>
    </location>
</feature>
<protein>
    <submittedName>
        <fullName evidence="2">Secreted protein</fullName>
    </submittedName>
</protein>
<organism evidence="2">
    <name type="scientific">Achlya hypogyna</name>
    <name type="common">Oomycete</name>
    <name type="synonym">Protoachlya hypogyna</name>
    <dbReference type="NCBI Taxonomy" id="1202772"/>
    <lineage>
        <taxon>Eukaryota</taxon>
        <taxon>Sar</taxon>
        <taxon>Stramenopiles</taxon>
        <taxon>Oomycota</taxon>
        <taxon>Saprolegniomycetes</taxon>
        <taxon>Saprolegniales</taxon>
        <taxon>Achlyaceae</taxon>
        <taxon>Achlya</taxon>
    </lineage>
</organism>
<dbReference type="AlphaFoldDB" id="A0A0A7CPC6"/>
<gene>
    <name evidence="3" type="ORF">ACHHYP_11479</name>
</gene>
<dbReference type="EMBL" id="JNBR01001608">
    <property type="protein sequence ID" value="OQR85729.1"/>
    <property type="molecule type" value="Genomic_DNA"/>
</dbReference>
<reference evidence="2 4" key="1">
    <citation type="journal article" date="2014" name="Genome Biol. Evol.">
        <title>The secreted proteins of Achlya hypogyna and Thraustotheca clavata identify the ancestral oomycete secretome and reveal gene acquisitions by horizontal gene transfer.</title>
        <authorList>
            <person name="Misner I."/>
            <person name="Blouin N."/>
            <person name="Leonard G."/>
            <person name="Richards T.A."/>
            <person name="Lane C.E."/>
        </authorList>
    </citation>
    <scope>NUCLEOTIDE SEQUENCE</scope>
    <source>
        <strain evidence="2 4">ATCC 48635</strain>
    </source>
</reference>
<accession>A0A0A7CPC6</accession>
<proteinExistence type="predicted"/>
<evidence type="ECO:0000313" key="2">
    <source>
        <dbReference type="EMBL" id="AIG56294.1"/>
    </source>
</evidence>